<evidence type="ECO:0000313" key="3">
    <source>
        <dbReference type="Proteomes" id="UP000230463"/>
    </source>
</evidence>
<proteinExistence type="predicted"/>
<organism evidence="2 3">
    <name type="scientific">Snodgrassella alvi</name>
    <dbReference type="NCBI Taxonomy" id="1196083"/>
    <lineage>
        <taxon>Bacteria</taxon>
        <taxon>Pseudomonadati</taxon>
        <taxon>Pseudomonadota</taxon>
        <taxon>Betaproteobacteria</taxon>
        <taxon>Neisseriales</taxon>
        <taxon>Neisseriaceae</taxon>
        <taxon>Snodgrassella</taxon>
    </lineage>
</organism>
<dbReference type="Pfam" id="PF03527">
    <property type="entry name" value="RHS"/>
    <property type="match status" value="1"/>
</dbReference>
<dbReference type="InterPro" id="IPR022385">
    <property type="entry name" value="Rhs_assc_core"/>
</dbReference>
<dbReference type="EMBL" id="MEIU01000047">
    <property type="protein sequence ID" value="PIT60413.1"/>
    <property type="molecule type" value="Genomic_DNA"/>
</dbReference>
<name>A0A855FRF4_9NEIS</name>
<protein>
    <submittedName>
        <fullName evidence="2">Type IV secretion protein Rhs</fullName>
    </submittedName>
</protein>
<dbReference type="PANTHER" id="PTHR32305">
    <property type="match status" value="1"/>
</dbReference>
<dbReference type="PRINTS" id="PR00394">
    <property type="entry name" value="RHSPROTEIN"/>
</dbReference>
<evidence type="ECO:0000313" key="2">
    <source>
        <dbReference type="EMBL" id="PIT60413.1"/>
    </source>
</evidence>
<feature type="domain" description="RHS protein conserved region" evidence="1">
    <location>
        <begin position="38"/>
        <end position="74"/>
    </location>
</feature>
<gene>
    <name evidence="2" type="ORF">BHC57_04125</name>
</gene>
<dbReference type="AlphaFoldDB" id="A0A855FRF4"/>
<dbReference type="InterPro" id="IPR032871">
    <property type="entry name" value="AHH_dom_containing"/>
</dbReference>
<sequence>MIQETGTNQHRSLYIYTDQSSYEPLARIDKRGNDPERVMYFHTDLNGCPEELTDENGEILWECSFQLWGKRIHEIEHDPIEQNLRYQGQYLDRETGLHYNTFRYYDPDIGRFTQPDPIGLLGGFNLYQYAPNGLTWVDPWGLWTYNTMPKIDGFQKHHIIPQQLKNHPLLKEAGMNIHSIKNIIYLPTSADAHPTRTIHKGSHPEYTKITKREMDHLLEQGKINKWTQKEYKDALRKLIREQRANLRSGKAILNKNSIRSKGC</sequence>
<dbReference type="InterPro" id="IPR001826">
    <property type="entry name" value="RHS"/>
</dbReference>
<accession>A0A855FRF4</accession>
<comment type="caution">
    <text evidence="2">The sequence shown here is derived from an EMBL/GenBank/DDBJ whole genome shotgun (WGS) entry which is preliminary data.</text>
</comment>
<dbReference type="Pfam" id="PF14412">
    <property type="entry name" value="AHH"/>
    <property type="match status" value="1"/>
</dbReference>
<evidence type="ECO:0000259" key="1">
    <source>
        <dbReference type="Pfam" id="PF03527"/>
    </source>
</evidence>
<reference evidence="2 3" key="1">
    <citation type="journal article" date="2017" name="MBio">
        <title>Type VI secretion-mediated competition in the bee gut microbiome.</title>
        <authorList>
            <person name="Steele M.I."/>
            <person name="Kwong W.K."/>
            <person name="Powell J.E."/>
            <person name="Whiteley M."/>
            <person name="Moran N.A."/>
        </authorList>
    </citation>
    <scope>NUCLEOTIDE SEQUENCE [LARGE SCALE GENOMIC DNA]</scope>
    <source>
        <strain evidence="2 3">HK3</strain>
    </source>
</reference>
<dbReference type="Gene3D" id="2.180.10.10">
    <property type="entry name" value="RHS repeat-associated core"/>
    <property type="match status" value="1"/>
</dbReference>
<dbReference type="Proteomes" id="UP000230463">
    <property type="component" value="Unassembled WGS sequence"/>
</dbReference>
<dbReference type="RefSeq" id="WP_100123490.1">
    <property type="nucleotide sequence ID" value="NZ_MEIU01000047.1"/>
</dbReference>
<dbReference type="InterPro" id="IPR050708">
    <property type="entry name" value="T6SS_VgrG/RHS"/>
</dbReference>
<dbReference type="PANTHER" id="PTHR32305:SF15">
    <property type="entry name" value="PROTEIN RHSA-RELATED"/>
    <property type="match status" value="1"/>
</dbReference>
<dbReference type="NCBIfam" id="TIGR03696">
    <property type="entry name" value="Rhs_assc_core"/>
    <property type="match status" value="1"/>
</dbReference>